<dbReference type="AlphaFoldDB" id="A0A8S1AIF7"/>
<evidence type="ECO:0000313" key="1">
    <source>
        <dbReference type="EMBL" id="CAB3244516.1"/>
    </source>
</evidence>
<proteinExistence type="predicted"/>
<organism evidence="1 2">
    <name type="scientific">Arctia plantaginis</name>
    <name type="common">Wood tiger moth</name>
    <name type="synonym">Phalaena plantaginis</name>
    <dbReference type="NCBI Taxonomy" id="874455"/>
    <lineage>
        <taxon>Eukaryota</taxon>
        <taxon>Metazoa</taxon>
        <taxon>Ecdysozoa</taxon>
        <taxon>Arthropoda</taxon>
        <taxon>Hexapoda</taxon>
        <taxon>Insecta</taxon>
        <taxon>Pterygota</taxon>
        <taxon>Neoptera</taxon>
        <taxon>Endopterygota</taxon>
        <taxon>Lepidoptera</taxon>
        <taxon>Glossata</taxon>
        <taxon>Ditrysia</taxon>
        <taxon>Noctuoidea</taxon>
        <taxon>Erebidae</taxon>
        <taxon>Arctiinae</taxon>
        <taxon>Arctia</taxon>
    </lineage>
</organism>
<protein>
    <submittedName>
        <fullName evidence="1">Uncharacterized protein</fullName>
    </submittedName>
</protein>
<dbReference type="OrthoDB" id="9448246at2759"/>
<comment type="caution">
    <text evidence="1">The sequence shown here is derived from an EMBL/GenBank/DDBJ whole genome shotgun (WGS) entry which is preliminary data.</text>
</comment>
<gene>
    <name evidence="1" type="ORF">APLA_LOCUS10778</name>
</gene>
<accession>A0A8S1AIF7</accession>
<sequence>MDADKLMSMQKERLVKLYKAQINWNKSPKNRITRGYVETRLESLEKLWKQFPDIYWKILTSVEPEQCSKIEYFTQDTCDTFEETFSYYKGCLKDALREIESTCSHQPT</sequence>
<dbReference type="EMBL" id="CADEBD010000317">
    <property type="protein sequence ID" value="CAB3244516.1"/>
    <property type="molecule type" value="Genomic_DNA"/>
</dbReference>
<name>A0A8S1AIF7_ARCPL</name>
<reference evidence="1 2" key="1">
    <citation type="submission" date="2020-04" db="EMBL/GenBank/DDBJ databases">
        <authorList>
            <person name="Wallbank WR R."/>
            <person name="Pardo Diaz C."/>
            <person name="Kozak K."/>
            <person name="Martin S."/>
            <person name="Jiggins C."/>
            <person name="Moest M."/>
            <person name="Warren A I."/>
            <person name="Byers J.R.P. K."/>
            <person name="Montejo-Kovacevich G."/>
            <person name="Yen C E."/>
        </authorList>
    </citation>
    <scope>NUCLEOTIDE SEQUENCE [LARGE SCALE GENOMIC DNA]</scope>
</reference>
<dbReference type="Proteomes" id="UP000494256">
    <property type="component" value="Unassembled WGS sequence"/>
</dbReference>
<evidence type="ECO:0000313" key="2">
    <source>
        <dbReference type="Proteomes" id="UP000494256"/>
    </source>
</evidence>